<dbReference type="RefSeq" id="WP_158767268.1">
    <property type="nucleotide sequence ID" value="NZ_CP047045.1"/>
</dbReference>
<feature type="region of interest" description="Disordered" evidence="1">
    <location>
        <begin position="333"/>
        <end position="352"/>
    </location>
</feature>
<dbReference type="Gene3D" id="3.40.30.10">
    <property type="entry name" value="Glutaredoxin"/>
    <property type="match status" value="1"/>
</dbReference>
<evidence type="ECO:0000313" key="5">
    <source>
        <dbReference type="Proteomes" id="UP000431269"/>
    </source>
</evidence>
<dbReference type="InterPro" id="IPR010987">
    <property type="entry name" value="Glutathione-S-Trfase_C-like"/>
</dbReference>
<dbReference type="InterPro" id="IPR004045">
    <property type="entry name" value="Glutathione_S-Trfase_N"/>
</dbReference>
<dbReference type="Proteomes" id="UP000431269">
    <property type="component" value="Chromosome"/>
</dbReference>
<dbReference type="PROSITE" id="PS50404">
    <property type="entry name" value="GST_NTER"/>
    <property type="match status" value="1"/>
</dbReference>
<keyword evidence="5" id="KW-1185">Reference proteome</keyword>
<feature type="compositionally biased region" description="Acidic residues" evidence="1">
    <location>
        <begin position="334"/>
        <end position="352"/>
    </location>
</feature>
<gene>
    <name evidence="4" type="ORF">DSM104635_03344</name>
</gene>
<dbReference type="KEGG" id="tsv:DSM104635_03344"/>
<dbReference type="EMBL" id="CP047045">
    <property type="protein sequence ID" value="QGZ96484.1"/>
    <property type="molecule type" value="Genomic_DNA"/>
</dbReference>
<dbReference type="InterPro" id="IPR050931">
    <property type="entry name" value="Mito_Protein_Transport_Metaxin"/>
</dbReference>
<dbReference type="Pfam" id="PF13410">
    <property type="entry name" value="GST_C_2"/>
    <property type="match status" value="1"/>
</dbReference>
<reference evidence="5" key="1">
    <citation type="submission" date="2019-12" db="EMBL/GenBank/DDBJ databases">
        <title>Complete genome of Terracaulis silvestris 0127_4.</title>
        <authorList>
            <person name="Vieira S."/>
            <person name="Riedel T."/>
            <person name="Sproer C."/>
            <person name="Pascual J."/>
            <person name="Boedeker C."/>
            <person name="Overmann J."/>
        </authorList>
    </citation>
    <scope>NUCLEOTIDE SEQUENCE [LARGE SCALE GENOMIC DNA]</scope>
    <source>
        <strain evidence="5">0127_4</strain>
    </source>
</reference>
<evidence type="ECO:0000313" key="4">
    <source>
        <dbReference type="EMBL" id="QGZ96484.1"/>
    </source>
</evidence>
<dbReference type="PANTHER" id="PTHR12289:SF67">
    <property type="match status" value="1"/>
</dbReference>
<evidence type="ECO:0000256" key="1">
    <source>
        <dbReference type="SAM" id="MobiDB-lite"/>
    </source>
</evidence>
<feature type="domain" description="GST C-terminal" evidence="3">
    <location>
        <begin position="85"/>
        <end position="250"/>
    </location>
</feature>
<keyword evidence="4" id="KW-0808">Transferase</keyword>
<organism evidence="4 5">
    <name type="scientific">Terricaulis silvestris</name>
    <dbReference type="NCBI Taxonomy" id="2686094"/>
    <lineage>
        <taxon>Bacteria</taxon>
        <taxon>Pseudomonadati</taxon>
        <taxon>Pseudomonadota</taxon>
        <taxon>Alphaproteobacteria</taxon>
        <taxon>Caulobacterales</taxon>
        <taxon>Caulobacteraceae</taxon>
        <taxon>Terricaulis</taxon>
    </lineage>
</organism>
<name>A0A6I6MVP3_9CAUL</name>
<feature type="domain" description="GST N-terminal" evidence="2">
    <location>
        <begin position="3"/>
        <end position="81"/>
    </location>
</feature>
<dbReference type="PANTHER" id="PTHR12289">
    <property type="entry name" value="METAXIN RELATED"/>
    <property type="match status" value="1"/>
</dbReference>
<accession>A0A6I6MVP3</accession>
<dbReference type="GO" id="GO:0016740">
    <property type="term" value="F:transferase activity"/>
    <property type="evidence" value="ECO:0007669"/>
    <property type="project" value="UniProtKB-KW"/>
</dbReference>
<evidence type="ECO:0000259" key="2">
    <source>
        <dbReference type="PROSITE" id="PS50404"/>
    </source>
</evidence>
<dbReference type="CDD" id="cd00570">
    <property type="entry name" value="GST_N_family"/>
    <property type="match status" value="1"/>
</dbReference>
<dbReference type="PROSITE" id="PS50405">
    <property type="entry name" value="GST_CTER"/>
    <property type="match status" value="1"/>
</dbReference>
<protein>
    <submittedName>
        <fullName evidence="4">Putative glutathione S-transferase</fullName>
    </submittedName>
</protein>
<proteinExistence type="predicted"/>
<dbReference type="SUPFAM" id="SSF52833">
    <property type="entry name" value="Thioredoxin-like"/>
    <property type="match status" value="1"/>
</dbReference>
<sequence>MTAPFRLYGAELSPYSVKVRSYLRYKGVPFEWLQRTAAKQEEFQKYAKLPLVPVLVDADDDAMQDSTPMIEALEGQFDAPSITPDEPALAYVAALLEDYADEWLNKAMFHYRWSYPDDQDSAAKRIVAMIFEGAEAPEGIEESVRTRMIGRLHHVGSSPEAAPIIEGSFTRVIGLLDALLGGKDYLFGGKPTLADFGLAGQLAQLLSDPTPGAMIRAQAPNLVRWIERMDNPKAGGGFVSLDSVRDAVAALLREEIAGAYLQWMAANANAVANDASGVSVEAAGHTFTQKPQRYAAKAFAELKRKRGAVNDAALTALLGETGCDAFLLGVTDDAALEEPEGDDGDDGEDSED</sequence>
<dbReference type="Gene3D" id="1.20.1050.10">
    <property type="match status" value="2"/>
</dbReference>
<dbReference type="InterPro" id="IPR036282">
    <property type="entry name" value="Glutathione-S-Trfase_C_sf"/>
</dbReference>
<evidence type="ECO:0000259" key="3">
    <source>
        <dbReference type="PROSITE" id="PS50405"/>
    </source>
</evidence>
<dbReference type="SUPFAM" id="SSF47616">
    <property type="entry name" value="GST C-terminal domain-like"/>
    <property type="match status" value="1"/>
</dbReference>
<dbReference type="InterPro" id="IPR036249">
    <property type="entry name" value="Thioredoxin-like_sf"/>
</dbReference>
<dbReference type="Pfam" id="PF13417">
    <property type="entry name" value="GST_N_3"/>
    <property type="match status" value="1"/>
</dbReference>
<dbReference type="AlphaFoldDB" id="A0A6I6MVP3"/>
<dbReference type="GO" id="GO:0005737">
    <property type="term" value="C:cytoplasm"/>
    <property type="evidence" value="ECO:0007669"/>
    <property type="project" value="TreeGrafter"/>
</dbReference>